<dbReference type="PRINTS" id="PR01128">
    <property type="entry name" value="EMR1HORMONER"/>
</dbReference>
<dbReference type="FunCoup" id="L5L883">
    <property type="interactions" value="24"/>
</dbReference>
<dbReference type="InterPro" id="IPR000832">
    <property type="entry name" value="GPCR_2_secretin-like"/>
</dbReference>
<evidence type="ECO:0000256" key="13">
    <source>
        <dbReference type="ARBA" id="ARBA00023170"/>
    </source>
</evidence>
<dbReference type="GO" id="GO:0004930">
    <property type="term" value="F:G protein-coupled receptor activity"/>
    <property type="evidence" value="ECO:0007669"/>
    <property type="project" value="UniProtKB-KW"/>
</dbReference>
<dbReference type="Pfam" id="PF07645">
    <property type="entry name" value="EGF_CA"/>
    <property type="match status" value="1"/>
</dbReference>
<keyword evidence="11 17" id="KW-0472">Membrane</keyword>
<evidence type="ECO:0000313" key="20">
    <source>
        <dbReference type="EMBL" id="ELK19471.1"/>
    </source>
</evidence>
<keyword evidence="14" id="KW-0325">Glycoprotein</keyword>
<feature type="domain" description="GAIN-B" evidence="18">
    <location>
        <begin position="516"/>
        <end position="672"/>
    </location>
</feature>
<dbReference type="Proteomes" id="UP000010552">
    <property type="component" value="Unassembled WGS sequence"/>
</dbReference>
<dbReference type="PROSITE" id="PS50221">
    <property type="entry name" value="GAIN_B"/>
    <property type="match status" value="2"/>
</dbReference>
<dbReference type="InParanoid" id="L5L883"/>
<keyword evidence="4" id="KW-0245">EGF-like domain</keyword>
<evidence type="ECO:0000256" key="4">
    <source>
        <dbReference type="ARBA" id="ARBA00022536"/>
    </source>
</evidence>
<dbReference type="SMART" id="SM00179">
    <property type="entry name" value="EGF_CA"/>
    <property type="match status" value="1"/>
</dbReference>
<dbReference type="InterPro" id="IPR017981">
    <property type="entry name" value="GPCR_2-like_7TM"/>
</dbReference>
<dbReference type="FunFam" id="2.10.25.10:FF:000750">
    <property type="entry name" value="Putative adhesion G protein-coupled receptor E4P"/>
    <property type="match status" value="1"/>
</dbReference>
<dbReference type="PROSITE" id="PS01187">
    <property type="entry name" value="EGF_CA"/>
    <property type="match status" value="1"/>
</dbReference>
<dbReference type="PROSITE" id="PS50261">
    <property type="entry name" value="G_PROTEIN_RECEP_F2_4"/>
    <property type="match status" value="2"/>
</dbReference>
<evidence type="ECO:0000259" key="19">
    <source>
        <dbReference type="PROSITE" id="PS50261"/>
    </source>
</evidence>
<gene>
    <name evidence="20" type="ORF">PAL_GLEAN10006139</name>
</gene>
<feature type="transmembrane region" description="Helical" evidence="17">
    <location>
        <begin position="786"/>
        <end position="805"/>
    </location>
</feature>
<keyword evidence="6" id="KW-0732">Signal</keyword>
<keyword evidence="21" id="KW-1185">Reference proteome</keyword>
<dbReference type="PROSITE" id="PS00650">
    <property type="entry name" value="G_PROTEIN_RECEP_F2_2"/>
    <property type="match status" value="2"/>
</dbReference>
<accession>L5L883</accession>
<evidence type="ECO:0000256" key="2">
    <source>
        <dbReference type="ARBA" id="ARBA00007343"/>
    </source>
</evidence>
<evidence type="ECO:0000256" key="9">
    <source>
        <dbReference type="ARBA" id="ARBA00022989"/>
    </source>
</evidence>
<feature type="transmembrane region" description="Helical" evidence="17">
    <location>
        <begin position="191"/>
        <end position="212"/>
    </location>
</feature>
<dbReference type="EMBL" id="KB030265">
    <property type="protein sequence ID" value="ELK19471.1"/>
    <property type="molecule type" value="Genomic_DNA"/>
</dbReference>
<dbReference type="AlphaFoldDB" id="L5L883"/>
<dbReference type="eggNOG" id="KOG4193">
    <property type="taxonomic scope" value="Eukaryota"/>
</dbReference>
<dbReference type="FunFam" id="2.10.25.10:FF:000177">
    <property type="entry name" value="Adhesion G protein-coupled receptor E2"/>
    <property type="match status" value="1"/>
</dbReference>
<evidence type="ECO:0000256" key="3">
    <source>
        <dbReference type="ARBA" id="ARBA00022475"/>
    </source>
</evidence>
<dbReference type="SUPFAM" id="SSF81321">
    <property type="entry name" value="Family A G protein-coupled receptor-like"/>
    <property type="match status" value="1"/>
</dbReference>
<name>L5L883_PTEAL</name>
<feature type="transmembrane region" description="Helical" evidence="17">
    <location>
        <begin position="825"/>
        <end position="850"/>
    </location>
</feature>
<dbReference type="CDD" id="cd00054">
    <property type="entry name" value="EGF_CA"/>
    <property type="match status" value="1"/>
</dbReference>
<dbReference type="GO" id="GO:0007189">
    <property type="term" value="P:adenylate cyclase-activating G protein-coupled receptor signaling pathway"/>
    <property type="evidence" value="ECO:0007669"/>
    <property type="project" value="TreeGrafter"/>
</dbReference>
<keyword evidence="3" id="KW-1003">Cell membrane</keyword>
<dbReference type="STRING" id="9402.L5L883"/>
<dbReference type="GO" id="GO:0005886">
    <property type="term" value="C:plasma membrane"/>
    <property type="evidence" value="ECO:0007669"/>
    <property type="project" value="UniProtKB-SubCell"/>
</dbReference>
<evidence type="ECO:0000256" key="14">
    <source>
        <dbReference type="ARBA" id="ARBA00023180"/>
    </source>
</evidence>
<feature type="transmembrane region" description="Helical" evidence="17">
    <location>
        <begin position="81"/>
        <end position="106"/>
    </location>
</feature>
<comment type="subunit">
    <text evidence="16">Forms a heterodimer, consisting of a large extracellular region (alpha subunit) non-covalently linked to a seven-transmembrane moiety (beta subunit).</text>
</comment>
<evidence type="ECO:0000256" key="8">
    <source>
        <dbReference type="ARBA" id="ARBA00022837"/>
    </source>
</evidence>
<feature type="transmembrane region" description="Helical" evidence="17">
    <location>
        <begin position="678"/>
        <end position="701"/>
    </location>
</feature>
<keyword evidence="12" id="KW-1015">Disulfide bond</keyword>
<dbReference type="Gene3D" id="2.10.25.10">
    <property type="entry name" value="Laminin"/>
    <property type="match status" value="2"/>
</dbReference>
<comment type="similarity">
    <text evidence="2">Belongs to the G-protein coupled receptor 2 family. Adhesion G-protein coupled receptor (ADGR) subfamily.</text>
</comment>
<evidence type="ECO:0000256" key="17">
    <source>
        <dbReference type="SAM" id="Phobius"/>
    </source>
</evidence>
<feature type="domain" description="G-protein coupled receptors family 2 profile 2" evidence="19">
    <location>
        <begin position="83"/>
        <end position="213"/>
    </location>
</feature>
<evidence type="ECO:0000313" key="21">
    <source>
        <dbReference type="Proteomes" id="UP000010552"/>
    </source>
</evidence>
<proteinExistence type="inferred from homology"/>
<evidence type="ECO:0000256" key="16">
    <source>
        <dbReference type="ARBA" id="ARBA00062198"/>
    </source>
</evidence>
<feature type="transmembrane region" description="Helical" evidence="17">
    <location>
        <begin position="898"/>
        <end position="925"/>
    </location>
</feature>
<dbReference type="InterPro" id="IPR049883">
    <property type="entry name" value="NOTCH1_EGF-like"/>
</dbReference>
<evidence type="ECO:0000256" key="6">
    <source>
        <dbReference type="ARBA" id="ARBA00022729"/>
    </source>
</evidence>
<keyword evidence="10" id="KW-0297">G-protein coupled receptor</keyword>
<evidence type="ECO:0000256" key="7">
    <source>
        <dbReference type="ARBA" id="ARBA00022737"/>
    </source>
</evidence>
<feature type="domain" description="GAIN-B" evidence="18">
    <location>
        <begin position="1"/>
        <end position="78"/>
    </location>
</feature>
<evidence type="ECO:0000256" key="12">
    <source>
        <dbReference type="ARBA" id="ARBA00023157"/>
    </source>
</evidence>
<dbReference type="InterPro" id="IPR057244">
    <property type="entry name" value="GAIN_B"/>
</dbReference>
<dbReference type="FunFam" id="1.20.1070.10:FF:000054">
    <property type="entry name" value="Adhesion G protein-coupled receptor E3"/>
    <property type="match status" value="1"/>
</dbReference>
<keyword evidence="5 17" id="KW-0812">Transmembrane</keyword>
<evidence type="ECO:0000256" key="15">
    <source>
        <dbReference type="ARBA" id="ARBA00023224"/>
    </source>
</evidence>
<dbReference type="PANTHER" id="PTHR12011:SF473">
    <property type="entry name" value="ADHESION G PROTEIN-COUPLED RECEPTOR E4P-RELATED"/>
    <property type="match status" value="1"/>
</dbReference>
<dbReference type="Pfam" id="PF00002">
    <property type="entry name" value="7tm_2"/>
    <property type="match status" value="3"/>
</dbReference>
<dbReference type="GO" id="GO:0005509">
    <property type="term" value="F:calcium ion binding"/>
    <property type="evidence" value="ECO:0007669"/>
    <property type="project" value="InterPro"/>
</dbReference>
<evidence type="ECO:0000256" key="5">
    <source>
        <dbReference type="ARBA" id="ARBA00022692"/>
    </source>
</evidence>
<dbReference type="GO" id="GO:0007166">
    <property type="term" value="P:cell surface receptor signaling pathway"/>
    <property type="evidence" value="ECO:0007669"/>
    <property type="project" value="InterPro"/>
</dbReference>
<organism evidence="20 21">
    <name type="scientific">Pteropus alecto</name>
    <name type="common">Black flying fox</name>
    <dbReference type="NCBI Taxonomy" id="9402"/>
    <lineage>
        <taxon>Eukaryota</taxon>
        <taxon>Metazoa</taxon>
        <taxon>Chordata</taxon>
        <taxon>Craniata</taxon>
        <taxon>Vertebrata</taxon>
        <taxon>Euteleostomi</taxon>
        <taxon>Mammalia</taxon>
        <taxon>Eutheria</taxon>
        <taxon>Laurasiatheria</taxon>
        <taxon>Chiroptera</taxon>
        <taxon>Yinpterochiroptera</taxon>
        <taxon>Pteropodoidea</taxon>
        <taxon>Pteropodidae</taxon>
        <taxon>Pteropodinae</taxon>
        <taxon>Pteropus</taxon>
    </lineage>
</organism>
<feature type="domain" description="G-protein coupled receptors family 2 profile 2" evidence="19">
    <location>
        <begin position="676"/>
        <end position="926"/>
    </location>
</feature>
<keyword evidence="15" id="KW-0807">Transducer</keyword>
<feature type="transmembrane region" description="Helical" evidence="17">
    <location>
        <begin position="742"/>
        <end position="766"/>
    </location>
</feature>
<sequence length="1004" mass="112360">MTGEKKGGFSDPVIYTVENIEPKQKFERPICVSWSTDMGGGRWTPSGCMVREVSETYTVCSCNRMVNLAIIMASGELTMEFSLYIINHVGMIISLVCLILAIATFLLCRAIRNHNTYLHLHLCVCLFLAKILFLTGVDKTDNQIGCAVIAGFLHYLFLACFFWMLVEAVMLFLMVRNLKVVNYFSSRNIKMLHLCVFGYGIPGLVVVVSASVQPQGYGMHNRLLTFKAFAQLFVLGCSWVLGIFQIGPMAKVMAYLFTVINSLQGAFIFFIHCLLNRQVREEYRRWITRKTKPSSQSQTSGILLSSIPSTSKMAPRTLDLKGLFETKVTIYCKGKSRLISSKPAGFSVLLALLGSEAKNSGALCPPCPENASCFNSIHCTCKDGFQSESGKKYIIGPYEKCEDIDECKTGLAKCKQVSYCRNEIGSYYCSCIPHLPILNWVASFVKLNHSECYGFGSSKAIGLKASVPFWCLTILKNNGSKENIAKKATQLLQDIESTIWNRSFASPGKFENSVLDIVYEIKKCNETSEKTVLEAGNNTMDLDCNDVFKGTTGERSAVAFITYQCLGDILNGSFFSDRRRTVGVKLNSRIVSGTIGMKEKVYLSRPVFLTFKHTEPGGERTKHLCVYWEGSEEGGSWSTEGCTHVSSNDSYTTCKCFHLSSFAVLLALVPKVDPILAAITYLGLSLSLLCLFLATLTFLLCRPIQNTNTSLHLQLSICLFLAHLLFLTAIDQTEPEVLCSIIAGVLHYLYLASFTWMFLEGLYLFLTVRNLKVANYTNTGRFKKRFTYTLGYGIPALIVAVSAIVGHRNYGTYTHCWLSLDKGFIWSFMGPVAIIILINLVFYFQILWILRSKLSSLNKEVSTIQDTRVMTFKAIAQLFTLGCSWGLGFFMVNEVGKTIGLIIAYMFTIINVLQGVLLFVVHCLLNRQVRMEYKKWFSRMQKEVEIESTEVSPSTIHTKVLLLHFISPSRSNRGSHQKSFSEEKLHLSNHSLGLSVSQIFGDPL</sequence>
<dbReference type="InterPro" id="IPR018097">
    <property type="entry name" value="EGF_Ca-bd_CS"/>
</dbReference>
<comment type="subcellular location">
    <subcellularLocation>
        <location evidence="1">Cell membrane</location>
        <topology evidence="1">Multi-pass membrane protein</topology>
    </subcellularLocation>
</comment>
<dbReference type="PANTHER" id="PTHR12011">
    <property type="entry name" value="ADHESION G-PROTEIN COUPLED RECEPTOR"/>
    <property type="match status" value="1"/>
</dbReference>
<keyword evidence="7" id="KW-0677">Repeat</keyword>
<feature type="transmembrane region" description="Helical" evidence="17">
    <location>
        <begin position="118"/>
        <end position="137"/>
    </location>
</feature>
<dbReference type="Gene3D" id="1.20.1070.10">
    <property type="entry name" value="Rhodopsin 7-helix transmembrane proteins"/>
    <property type="match status" value="3"/>
</dbReference>
<dbReference type="InterPro" id="IPR001881">
    <property type="entry name" value="EGF-like_Ca-bd_dom"/>
</dbReference>
<dbReference type="PRINTS" id="PR00249">
    <property type="entry name" value="GPCRSECRETIN"/>
</dbReference>
<dbReference type="Pfam" id="PF01825">
    <property type="entry name" value="GPS"/>
    <property type="match status" value="2"/>
</dbReference>
<keyword evidence="13 20" id="KW-0675">Receptor</keyword>
<evidence type="ECO:0000256" key="1">
    <source>
        <dbReference type="ARBA" id="ARBA00004651"/>
    </source>
</evidence>
<dbReference type="SMART" id="SM00303">
    <property type="entry name" value="GPS"/>
    <property type="match status" value="2"/>
</dbReference>
<feature type="transmembrane region" description="Helical" evidence="17">
    <location>
        <begin position="144"/>
        <end position="171"/>
    </location>
</feature>
<dbReference type="InterPro" id="IPR017983">
    <property type="entry name" value="GPCR_2_secretin-like_CS"/>
</dbReference>
<dbReference type="InterPro" id="IPR001740">
    <property type="entry name" value="GPCR_2_EMR1-like_rcpt"/>
</dbReference>
<feature type="transmembrane region" description="Helical" evidence="17">
    <location>
        <begin position="713"/>
        <end position="730"/>
    </location>
</feature>
<evidence type="ECO:0000259" key="18">
    <source>
        <dbReference type="PROSITE" id="PS50221"/>
    </source>
</evidence>
<feature type="transmembrane region" description="Helical" evidence="17">
    <location>
        <begin position="871"/>
        <end position="892"/>
    </location>
</feature>
<feature type="transmembrane region" description="Helical" evidence="17">
    <location>
        <begin position="224"/>
        <end position="246"/>
    </location>
</feature>
<dbReference type="Gene3D" id="2.60.220.50">
    <property type="match status" value="2"/>
</dbReference>
<protein>
    <submittedName>
        <fullName evidence="20">EGF-like module-containing mucin-like hormone receptor-like 4</fullName>
    </submittedName>
</protein>
<dbReference type="InterPro" id="IPR046338">
    <property type="entry name" value="GAIN_dom_sf"/>
</dbReference>
<keyword evidence="8" id="KW-0106">Calcium</keyword>
<dbReference type="InterPro" id="IPR000203">
    <property type="entry name" value="GPS"/>
</dbReference>
<evidence type="ECO:0000256" key="11">
    <source>
        <dbReference type="ARBA" id="ARBA00023136"/>
    </source>
</evidence>
<reference evidence="21" key="1">
    <citation type="journal article" date="2013" name="Science">
        <title>Comparative analysis of bat genomes provides insight into the evolution of flight and immunity.</title>
        <authorList>
            <person name="Zhang G."/>
            <person name="Cowled C."/>
            <person name="Shi Z."/>
            <person name="Huang Z."/>
            <person name="Bishop-Lilly K.A."/>
            <person name="Fang X."/>
            <person name="Wynne J.W."/>
            <person name="Xiong Z."/>
            <person name="Baker M.L."/>
            <person name="Zhao W."/>
            <person name="Tachedjian M."/>
            <person name="Zhu Y."/>
            <person name="Zhou P."/>
            <person name="Jiang X."/>
            <person name="Ng J."/>
            <person name="Yang L."/>
            <person name="Wu L."/>
            <person name="Xiao J."/>
            <person name="Feng Y."/>
            <person name="Chen Y."/>
            <person name="Sun X."/>
            <person name="Zhang Y."/>
            <person name="Marsh G.A."/>
            <person name="Crameri G."/>
            <person name="Broder C.C."/>
            <person name="Frey K.G."/>
            <person name="Wang L.F."/>
            <person name="Wang J."/>
        </authorList>
    </citation>
    <scope>NUCLEOTIDE SEQUENCE [LARGE SCALE GENOMIC DNA]</scope>
</reference>
<dbReference type="FunFam" id="2.60.220.50:FF:000022">
    <property type="entry name" value="Adhesion G protein-coupled receptor E3"/>
    <property type="match status" value="1"/>
</dbReference>
<evidence type="ECO:0000256" key="10">
    <source>
        <dbReference type="ARBA" id="ARBA00023040"/>
    </source>
</evidence>
<feature type="transmembrane region" description="Helical" evidence="17">
    <location>
        <begin position="252"/>
        <end position="275"/>
    </location>
</feature>
<keyword evidence="9 17" id="KW-1133">Transmembrane helix</keyword>